<dbReference type="CDD" id="cd00146">
    <property type="entry name" value="PKD"/>
    <property type="match status" value="3"/>
</dbReference>
<dbReference type="InterPro" id="IPR000601">
    <property type="entry name" value="PKD_dom"/>
</dbReference>
<evidence type="ECO:0000313" key="4">
    <source>
        <dbReference type="EMBL" id="QSZ67617.1"/>
    </source>
</evidence>
<evidence type="ECO:0000256" key="1">
    <source>
        <dbReference type="SAM" id="MobiDB-lite"/>
    </source>
</evidence>
<dbReference type="EMBL" id="CP036172">
    <property type="protein sequence ID" value="QSZ67617.1"/>
    <property type="molecule type" value="Genomic_DNA"/>
</dbReference>
<evidence type="ECO:0000313" key="5">
    <source>
        <dbReference type="Proteomes" id="UP001042704"/>
    </source>
</evidence>
<dbReference type="GeneID" id="76424483"/>
<organism evidence="4 5">
    <name type="scientific">Methanofollis aquaemaris</name>
    <dbReference type="NCBI Taxonomy" id="126734"/>
    <lineage>
        <taxon>Archaea</taxon>
        <taxon>Methanobacteriati</taxon>
        <taxon>Methanobacteriota</taxon>
        <taxon>Stenosarchaea group</taxon>
        <taxon>Methanomicrobia</taxon>
        <taxon>Methanomicrobiales</taxon>
        <taxon>Methanomicrobiaceae</taxon>
        <taxon>Methanofollis</taxon>
    </lineage>
</organism>
<dbReference type="KEGG" id="maqe:RJ40_08910"/>
<feature type="domain" description="PKD" evidence="3">
    <location>
        <begin position="807"/>
        <end position="884"/>
    </location>
</feature>
<dbReference type="InterPro" id="IPR022409">
    <property type="entry name" value="PKD/Chitinase_dom"/>
</dbReference>
<evidence type="ECO:0000256" key="2">
    <source>
        <dbReference type="SAM" id="Phobius"/>
    </source>
</evidence>
<feature type="transmembrane region" description="Helical" evidence="2">
    <location>
        <begin position="1326"/>
        <end position="1348"/>
    </location>
</feature>
<sequence length="1352" mass="142763">MMHKLRLLVLSGLLLLCCLGTVQAAGTGMIYVTNVTDINSTEPGTVHLYLDNRFDPPAAAYNVRLIYDDTVISYVDGVKKNATNINPTGNVITINGIEAIGYPAGPVWLADLRFGAVADPPDGGSSSVNITVNTVGDTDITDVKANVTVRNGTVTTRDEVAPNVTIATPTTVSSTFNVAGTIHDVGGMGTAIAYLDNGTVNETVDLMPLTRTAADTWTFDTAVTWPVYEPVTIKISATDVAGNTAVPLQTKVVQVSEVGFSDPEPTGYINRQPDKIQVFTRRMNPTSVTMTLTGPATIPLDVTFDGDYAQNISVPTLADGTWYVNATGTDTPGGNPRYLNWSFVLDTVPPVINAFTITDTDGDGYLESGEVLNFNWDVSGAGVVLLMDNVTHEVFFASTDAIGTNHTTIDVGNRDMVFVAFDEAANAAYVPFHLYYNYMAWINSTRIGTVSGIDTNLSAVRQLDLTAQGSVVFYNARDVPSVPIGTVKRTATGVGQVTSDTYVAVDNTVNATYTGADTYDCVWTYNPCSDLDFLVQAPNINAANIIVLEANESYLAQLAREGESARDTINYNDLIQKEAWIFIDGGYTKIKVNPDGTFTQPEKAGNPLIVAASGNIIDTLRIADNQVNLTAGYCLGTQGLPVIKLPAGDFALVAISMDGDRIGVITGMPFTVMECAEVGTVPASVTRGTPFTAAFPSECDRIGTVVIRHATWDADVWVNASTINHDSVSVNLTYDGVPATQHLYHNIYTSPNAAAYAYATNASSVSVPTDNLCAGTYDVHLVAVCEENGTVRSYGYHQIAVQNPCAPVAAFSADPMTGFAPLTVNFTDESTGHINTWYWEFGDGTTCWNPNPALHTFKNPGTYQVNLTVWGYGGSSTTSKQIVVISPTPVANFSATPKSGNAPLTVTFTDRSTGNITAWAWEFGDGSTCGNQNPSPHTYNATGTYQVNLTVTGPDGSNTASTVITVTDVAAPIASFTATPTSGYAPLTVTFTDKSVGNITSRFWDFGDGTNCTQENPTHVFNSVGTYTVGLTVTGPGGANATSTTITVRKRSSGGSGGGGGRSSPPTQPIGPSAPVADLWAAFALNGANFTTTDGTQTFSIDLDEAGRIKIEGDIITFKKNGLIIEILASDLKKTGNTIIGTVKSVKVRADPLETEVEGLGNVSARFTADFPSFPLNGTLHATLVENVTENVSSAYSLALLDKGFEVSEIAYTMKVVKKGIGKSGPATITMTVPPEWVTARGGVEQIRILRLADDGTTQVLETVFKGYDANGHYIFEAVSPDGLSEIGLVAVTASTGVTVRPTDVGVGVETPPTLPAGETPTDGGLPVGVIAVLLVAIVAIAAVGYYLQKKE</sequence>
<dbReference type="Gene3D" id="2.60.40.10">
    <property type="entry name" value="Immunoglobulins"/>
    <property type="match status" value="3"/>
</dbReference>
<accession>A0A8A3S5T1</accession>
<proteinExistence type="predicted"/>
<dbReference type="Pfam" id="PF18911">
    <property type="entry name" value="PKD_4"/>
    <property type="match status" value="3"/>
</dbReference>
<dbReference type="PANTHER" id="PTHR36842:SF1">
    <property type="entry name" value="PROTEIN TOLB"/>
    <property type="match status" value="1"/>
</dbReference>
<dbReference type="InterPro" id="IPR018247">
    <property type="entry name" value="EF_Hand_1_Ca_BS"/>
</dbReference>
<feature type="region of interest" description="Disordered" evidence="1">
    <location>
        <begin position="1049"/>
        <end position="1072"/>
    </location>
</feature>
<reference evidence="4" key="1">
    <citation type="journal article" date="2001" name="Int. J. Syst. Evol. Microbiol.">
        <title>Methanofollis aquaemaris sp. nov., a methanogen isolated from an aquaculture fish pond.</title>
        <authorList>
            <person name="Lai M.C."/>
            <person name="Chen S.C."/>
        </authorList>
    </citation>
    <scope>NUCLEOTIDE SEQUENCE</scope>
    <source>
        <strain evidence="4">N2F9704</strain>
    </source>
</reference>
<keyword evidence="5" id="KW-1185">Reference proteome</keyword>
<dbReference type="FunFam" id="2.60.40.10:FF:000270">
    <property type="entry name" value="Cell surface protein"/>
    <property type="match status" value="3"/>
</dbReference>
<keyword evidence="2" id="KW-0472">Membrane</keyword>
<protein>
    <submittedName>
        <fullName evidence="4">PKD domain-containing protein</fullName>
    </submittedName>
</protein>
<dbReference type="InterPro" id="IPR013783">
    <property type="entry name" value="Ig-like_fold"/>
</dbReference>
<dbReference type="PROSITE" id="PS00018">
    <property type="entry name" value="EF_HAND_1"/>
    <property type="match status" value="1"/>
</dbReference>
<dbReference type="SUPFAM" id="SSF49299">
    <property type="entry name" value="PKD domain"/>
    <property type="match status" value="3"/>
</dbReference>
<name>A0A8A3S5T1_9EURY</name>
<gene>
    <name evidence="4" type="ORF">RJ40_08910</name>
</gene>
<keyword evidence="2" id="KW-0812">Transmembrane</keyword>
<dbReference type="InterPro" id="IPR035986">
    <property type="entry name" value="PKD_dom_sf"/>
</dbReference>
<dbReference type="RefSeq" id="WP_322743873.1">
    <property type="nucleotide sequence ID" value="NZ_CP036172.1"/>
</dbReference>
<dbReference type="PANTHER" id="PTHR36842">
    <property type="entry name" value="PROTEIN TOLB HOMOLOG"/>
    <property type="match status" value="1"/>
</dbReference>
<feature type="domain" description="PKD" evidence="3">
    <location>
        <begin position="889"/>
        <end position="973"/>
    </location>
</feature>
<feature type="domain" description="PKD" evidence="3">
    <location>
        <begin position="972"/>
        <end position="1048"/>
    </location>
</feature>
<dbReference type="Proteomes" id="UP001042704">
    <property type="component" value="Chromosome"/>
</dbReference>
<dbReference type="SMART" id="SM00089">
    <property type="entry name" value="PKD"/>
    <property type="match status" value="3"/>
</dbReference>
<dbReference type="PROSITE" id="PS50093">
    <property type="entry name" value="PKD"/>
    <property type="match status" value="3"/>
</dbReference>
<evidence type="ECO:0000259" key="3">
    <source>
        <dbReference type="PROSITE" id="PS50093"/>
    </source>
</evidence>
<keyword evidence="2" id="KW-1133">Transmembrane helix</keyword>
<reference evidence="4" key="2">
    <citation type="submission" date="2019-02" db="EMBL/GenBank/DDBJ databases">
        <authorList>
            <person name="Chen S.-C."/>
            <person name="Chien H.-H."/>
            <person name="Lai M.-C."/>
        </authorList>
    </citation>
    <scope>NUCLEOTIDE SEQUENCE</scope>
    <source>
        <strain evidence="4">N2F9704</strain>
    </source>
</reference>